<evidence type="ECO:0000313" key="1">
    <source>
        <dbReference type="EMBL" id="MCL2915467.1"/>
    </source>
</evidence>
<proteinExistence type="predicted"/>
<gene>
    <name evidence="1" type="ORF">L2725_17070</name>
</gene>
<dbReference type="Proteomes" id="UP001202831">
    <property type="component" value="Unassembled WGS sequence"/>
</dbReference>
<name>A0ABT0NAU4_9GAMM</name>
<dbReference type="EMBL" id="JAKIKT010000007">
    <property type="protein sequence ID" value="MCL2915467.1"/>
    <property type="molecule type" value="Genomic_DNA"/>
</dbReference>
<protein>
    <submittedName>
        <fullName evidence="1">Uncharacterized protein</fullName>
    </submittedName>
</protein>
<comment type="caution">
    <text evidence="1">The sequence shown here is derived from an EMBL/GenBank/DDBJ whole genome shotgun (WGS) entry which is preliminary data.</text>
</comment>
<dbReference type="RefSeq" id="WP_249250048.1">
    <property type="nucleotide sequence ID" value="NZ_JAKIKT010000007.1"/>
</dbReference>
<reference evidence="1 2" key="1">
    <citation type="submission" date="2022-01" db="EMBL/GenBank/DDBJ databases">
        <title>Whole genome-based taxonomy of the Shewanellaceae.</title>
        <authorList>
            <person name="Martin-Rodriguez A.J."/>
        </authorList>
    </citation>
    <scope>NUCLEOTIDE SEQUENCE [LARGE SCALE GENOMIC DNA]</scope>
    <source>
        <strain evidence="1 2">DSM 21332</strain>
    </source>
</reference>
<sequence length="103" mass="11288">MGYFYVTIQGTRLYVANGYPIASASNPVIQNNFRKLTGLTEGDWLILSQPGTGARLLLPTTLAFAKAQIQAGELNCHIVYRSPTASFNYQLSAETRDCGNLRS</sequence>
<evidence type="ECO:0000313" key="2">
    <source>
        <dbReference type="Proteomes" id="UP001202831"/>
    </source>
</evidence>
<organism evidence="1 2">
    <name type="scientific">Shewanella corallii</name>
    <dbReference type="NCBI Taxonomy" id="560080"/>
    <lineage>
        <taxon>Bacteria</taxon>
        <taxon>Pseudomonadati</taxon>
        <taxon>Pseudomonadota</taxon>
        <taxon>Gammaproteobacteria</taxon>
        <taxon>Alteromonadales</taxon>
        <taxon>Shewanellaceae</taxon>
        <taxon>Shewanella</taxon>
    </lineage>
</organism>
<accession>A0ABT0NAU4</accession>
<keyword evidence="2" id="KW-1185">Reference proteome</keyword>